<proteinExistence type="predicted"/>
<reference evidence="2" key="2">
    <citation type="submission" date="2018-03" db="EMBL/GenBank/DDBJ databases">
        <authorList>
            <person name="Naushad S."/>
        </authorList>
    </citation>
    <scope>NUCLEOTIDE SEQUENCE</scope>
    <source>
        <strain evidence="2">SNUC 105</strain>
        <strain evidence="3">SNUC 1363</strain>
    </source>
</reference>
<evidence type="ECO:0000313" key="4">
    <source>
        <dbReference type="Proteomes" id="UP000242008"/>
    </source>
</evidence>
<dbReference type="AlphaFoldDB" id="A0AAX0ZE06"/>
<protein>
    <submittedName>
        <fullName evidence="2">Uncharacterized protein</fullName>
    </submittedName>
</protein>
<dbReference type="RefSeq" id="WP_037575881.1">
    <property type="nucleotide sequence ID" value="NZ_JAHCNY010000008.1"/>
</dbReference>
<dbReference type="EMBL" id="PZCM01000011">
    <property type="protein sequence ID" value="PTG26482.1"/>
    <property type="molecule type" value="Genomic_DNA"/>
</dbReference>
<evidence type="ECO:0000313" key="2">
    <source>
        <dbReference type="EMBL" id="PTG26482.1"/>
    </source>
</evidence>
<sequence length="61" mass="7446">MKSWWPRLKRVRFQSFDSFVLTFMFIVPSYFLGFFVGISFSFIFLILFIIYRLFTSPSNKQ</sequence>
<keyword evidence="1" id="KW-0472">Membrane</keyword>
<feature type="transmembrane region" description="Helical" evidence="1">
    <location>
        <begin position="21"/>
        <end position="54"/>
    </location>
</feature>
<name>A0AAX0ZE06_STACR</name>
<dbReference type="Proteomes" id="UP000242144">
    <property type="component" value="Unassembled WGS sequence"/>
</dbReference>
<dbReference type="Proteomes" id="UP000242008">
    <property type="component" value="Unassembled WGS sequence"/>
</dbReference>
<keyword evidence="1" id="KW-1133">Transmembrane helix</keyword>
<keyword evidence="4" id="KW-1185">Reference proteome</keyword>
<accession>A0AAX0ZE06</accession>
<evidence type="ECO:0000313" key="5">
    <source>
        <dbReference type="Proteomes" id="UP000242144"/>
    </source>
</evidence>
<comment type="caution">
    <text evidence="2">The sequence shown here is derived from an EMBL/GenBank/DDBJ whole genome shotgun (WGS) entry which is preliminary data.</text>
</comment>
<reference evidence="4 5" key="1">
    <citation type="journal article" date="2016" name="Front. Microbiol.">
        <title>Comprehensive Phylogenetic Analysis of Bovine Non-aureus Staphylococci Species Based on Whole-Genome Sequencing.</title>
        <authorList>
            <person name="Naushad S."/>
            <person name="Barkema H.W."/>
            <person name="Luby C."/>
            <person name="Condas L.A."/>
            <person name="Nobrega D.B."/>
            <person name="Carson D.A."/>
            <person name="De Buck J."/>
        </authorList>
    </citation>
    <scope>NUCLEOTIDE SEQUENCE [LARGE SCALE GENOMIC DNA]</scope>
    <source>
        <strain evidence="2 5">SNUC 105</strain>
        <strain evidence="3 4">SNUC 1363</strain>
    </source>
</reference>
<dbReference type="EMBL" id="PZAO01000011">
    <property type="protein sequence ID" value="PTG69742.1"/>
    <property type="molecule type" value="Genomic_DNA"/>
</dbReference>
<evidence type="ECO:0000313" key="3">
    <source>
        <dbReference type="EMBL" id="PTG69742.1"/>
    </source>
</evidence>
<organism evidence="2 5">
    <name type="scientific">Staphylococcus chromogenes</name>
    <name type="common">Staphylococcus hyicus subsp. chromogenes</name>
    <dbReference type="NCBI Taxonomy" id="46126"/>
    <lineage>
        <taxon>Bacteria</taxon>
        <taxon>Bacillati</taxon>
        <taxon>Bacillota</taxon>
        <taxon>Bacilli</taxon>
        <taxon>Bacillales</taxon>
        <taxon>Staphylococcaceae</taxon>
        <taxon>Staphylococcus</taxon>
    </lineage>
</organism>
<gene>
    <name evidence="2" type="ORF">BU638_08880</name>
    <name evidence="3" type="ORF">BU676_05970</name>
</gene>
<keyword evidence="1" id="KW-0812">Transmembrane</keyword>
<evidence type="ECO:0000256" key="1">
    <source>
        <dbReference type="SAM" id="Phobius"/>
    </source>
</evidence>